<keyword evidence="2" id="KW-0964">Secreted</keyword>
<dbReference type="Gene3D" id="1.10.640.10">
    <property type="entry name" value="Haem peroxidase domain superfamily, animal type"/>
    <property type="match status" value="1"/>
</dbReference>
<dbReference type="GO" id="GO:0005576">
    <property type="term" value="C:extracellular region"/>
    <property type="evidence" value="ECO:0007669"/>
    <property type="project" value="UniProtKB-SubCell"/>
</dbReference>
<protein>
    <submittedName>
        <fullName evidence="7">ABC transporter substrate-binding protein</fullName>
    </submittedName>
</protein>
<dbReference type="PROSITE" id="PS50292">
    <property type="entry name" value="PEROXIDASE_3"/>
    <property type="match status" value="1"/>
</dbReference>
<dbReference type="Proteomes" id="UP000267096">
    <property type="component" value="Unassembled WGS sequence"/>
</dbReference>
<dbReference type="InterPro" id="IPR019791">
    <property type="entry name" value="Haem_peroxidase_animal"/>
</dbReference>
<evidence type="ECO:0000313" key="7">
    <source>
        <dbReference type="WBParaSite" id="ASIM_0000626201-mRNA-1"/>
    </source>
</evidence>
<dbReference type="EMBL" id="UYRR01012621">
    <property type="protein sequence ID" value="VDK26441.1"/>
    <property type="molecule type" value="Genomic_DNA"/>
</dbReference>
<evidence type="ECO:0000256" key="4">
    <source>
        <dbReference type="ARBA" id="ARBA00023180"/>
    </source>
</evidence>
<dbReference type="SUPFAM" id="SSF48113">
    <property type="entry name" value="Heme-dependent peroxidases"/>
    <property type="match status" value="1"/>
</dbReference>
<evidence type="ECO:0000313" key="5">
    <source>
        <dbReference type="EMBL" id="VDK26441.1"/>
    </source>
</evidence>
<keyword evidence="3" id="KW-0560">Oxidoreductase</keyword>
<dbReference type="InterPro" id="IPR037120">
    <property type="entry name" value="Haem_peroxidase_sf_animal"/>
</dbReference>
<dbReference type="GO" id="GO:0006979">
    <property type="term" value="P:response to oxidative stress"/>
    <property type="evidence" value="ECO:0007669"/>
    <property type="project" value="InterPro"/>
</dbReference>
<dbReference type="WBParaSite" id="ASIM_0000626201-mRNA-1">
    <property type="protein sequence ID" value="ASIM_0000626201-mRNA-1"/>
    <property type="gene ID" value="ASIM_0000626201"/>
</dbReference>
<comment type="subcellular location">
    <subcellularLocation>
        <location evidence="1">Secreted</location>
    </subcellularLocation>
</comment>
<keyword evidence="3" id="KW-0575">Peroxidase</keyword>
<dbReference type="Pfam" id="PF03098">
    <property type="entry name" value="An_peroxidase"/>
    <property type="match status" value="1"/>
</dbReference>
<dbReference type="PANTHER" id="PTHR11475">
    <property type="entry name" value="OXIDASE/PEROXIDASE"/>
    <property type="match status" value="1"/>
</dbReference>
<keyword evidence="6" id="KW-1185">Reference proteome</keyword>
<gene>
    <name evidence="5" type="ORF">ASIM_LOCUS6046</name>
</gene>
<organism evidence="7">
    <name type="scientific">Anisakis simplex</name>
    <name type="common">Herring worm</name>
    <dbReference type="NCBI Taxonomy" id="6269"/>
    <lineage>
        <taxon>Eukaryota</taxon>
        <taxon>Metazoa</taxon>
        <taxon>Ecdysozoa</taxon>
        <taxon>Nematoda</taxon>
        <taxon>Chromadorea</taxon>
        <taxon>Rhabditida</taxon>
        <taxon>Spirurina</taxon>
        <taxon>Ascaridomorpha</taxon>
        <taxon>Ascaridoidea</taxon>
        <taxon>Anisakidae</taxon>
        <taxon>Anisakis</taxon>
        <taxon>Anisakis simplex complex</taxon>
    </lineage>
</organism>
<accession>A0A0M3JF62</accession>
<dbReference type="AlphaFoldDB" id="A0A0M3JF62"/>
<evidence type="ECO:0000313" key="6">
    <source>
        <dbReference type="Proteomes" id="UP000267096"/>
    </source>
</evidence>
<dbReference type="GO" id="GO:0020037">
    <property type="term" value="F:heme binding"/>
    <property type="evidence" value="ECO:0007669"/>
    <property type="project" value="InterPro"/>
</dbReference>
<dbReference type="OrthoDB" id="823504at2759"/>
<reference evidence="5 6" key="2">
    <citation type="submission" date="2018-11" db="EMBL/GenBank/DDBJ databases">
        <authorList>
            <consortium name="Pathogen Informatics"/>
        </authorList>
    </citation>
    <scope>NUCLEOTIDE SEQUENCE [LARGE SCALE GENOMIC DNA]</scope>
</reference>
<dbReference type="GO" id="GO:0004601">
    <property type="term" value="F:peroxidase activity"/>
    <property type="evidence" value="ECO:0007669"/>
    <property type="project" value="UniProtKB-KW"/>
</dbReference>
<evidence type="ECO:0000256" key="3">
    <source>
        <dbReference type="ARBA" id="ARBA00022559"/>
    </source>
</evidence>
<evidence type="ECO:0000256" key="1">
    <source>
        <dbReference type="ARBA" id="ARBA00004613"/>
    </source>
</evidence>
<proteinExistence type="predicted"/>
<evidence type="ECO:0000256" key="2">
    <source>
        <dbReference type="ARBA" id="ARBA00022525"/>
    </source>
</evidence>
<dbReference type="PANTHER" id="PTHR11475:SF4">
    <property type="entry name" value="CHORION PEROXIDASE"/>
    <property type="match status" value="1"/>
</dbReference>
<name>A0A0M3JF62_ANISI</name>
<keyword evidence="4" id="KW-0325">Glycoprotein</keyword>
<dbReference type="InterPro" id="IPR010255">
    <property type="entry name" value="Haem_peroxidase_sf"/>
</dbReference>
<sequence>MVLSIFQSFNAHWDDERLYQEARRIVSAQLQHITYNEFLPLIIGKDHLRHFGLNLQTYAYDSDYNLVRGFILP</sequence>
<reference evidence="7" key="1">
    <citation type="submission" date="2017-02" db="UniProtKB">
        <authorList>
            <consortium name="WormBaseParasite"/>
        </authorList>
    </citation>
    <scope>IDENTIFICATION</scope>
</reference>